<gene>
    <name evidence="7" type="ORF">Ahy_B05g079328</name>
</gene>
<evidence type="ECO:0000256" key="5">
    <source>
        <dbReference type="SAM" id="MobiDB-lite"/>
    </source>
</evidence>
<dbReference type="PANTHER" id="PTHR47718">
    <property type="entry name" value="OS01G0519700 PROTEIN"/>
    <property type="match status" value="1"/>
</dbReference>
<dbReference type="Pfam" id="PF10551">
    <property type="entry name" value="MULE"/>
    <property type="match status" value="1"/>
</dbReference>
<dbReference type="EMBL" id="SDMP01000015">
    <property type="protein sequence ID" value="RYR10852.1"/>
    <property type="molecule type" value="Genomic_DNA"/>
</dbReference>
<keyword evidence="3" id="KW-0862">Zinc</keyword>
<keyword evidence="8" id="KW-1185">Reference proteome</keyword>
<sequence length="729" mass="81761">MAFMAGQSDGYGMLRFTKRDLYNYVHGQRVERICDGDASATISYLEGKANADMMTVARYTRTTENRLGSLFWADGEMISDYQVFGDVLAFDSTYRSNKYKKPLVVFSGSNHHKQTSIFGFALLEDEEVRTYRWVLLNLLDVMGQKRPCVVVTDGDKAMRAAIAEVMPAATHRLCAWHLEKNCVQRVKDLEFRKVFKKALYANFEVDDFELYWKSSVESLGLVDNTWVQNTYETRESWAMAYLRGTFCAGYKTTSRYEGINAFIKGFLKSTDSILELVHSLDRVVKDYRNNEVTAQFYSTYYTPVLTTGLDSIELFASKVYTRAIFREVKKQIKGVASLLFRSRDSISTTSVYQFSKMGKPNKIHKVLYDPNEEKIECECSIWNSEGIPCSHIFCVMKYEGLEEIPEGLILSRWCKDAKGWSSKPPQVTDGPQGRLLRYGALSGLMNLVARLGSEDPAEFVVAREGIATLVEDLQRRAYRRVGSQLGLSMPPALKDPPVSKTKGARRKGKEVEPEPSSKCEIPTKRRCCTSCGVHGHTKRTCTWHRAHRGPDTDGGAVPGCAECSSGMGSAPSATLRDKSAGRFQNSERNIDEMGDLGHTASLRREGATPGYNHGSSETEWNPLMGVGGGSANIFLGGQHIGQFFASQGCSGHRGESHGNDVSRMSNPTRHTNEELFEHWLSQDRAFVVDVNKMPWAGHRAAEGMVAYKSKHKLLVRRNRDVVGPFLRIP</sequence>
<keyword evidence="1" id="KW-0479">Metal-binding</keyword>
<dbReference type="GO" id="GO:0008270">
    <property type="term" value="F:zinc ion binding"/>
    <property type="evidence" value="ECO:0007669"/>
    <property type="project" value="UniProtKB-KW"/>
</dbReference>
<dbReference type="InterPro" id="IPR018289">
    <property type="entry name" value="MULE_transposase_dom"/>
</dbReference>
<dbReference type="InterPro" id="IPR007527">
    <property type="entry name" value="Znf_SWIM"/>
</dbReference>
<feature type="region of interest" description="Disordered" evidence="5">
    <location>
        <begin position="488"/>
        <end position="519"/>
    </location>
</feature>
<evidence type="ECO:0000256" key="1">
    <source>
        <dbReference type="ARBA" id="ARBA00022723"/>
    </source>
</evidence>
<dbReference type="AlphaFoldDB" id="A0A444Z9J5"/>
<dbReference type="STRING" id="3818.A0A444Z9J5"/>
<organism evidence="7 8">
    <name type="scientific">Arachis hypogaea</name>
    <name type="common">Peanut</name>
    <dbReference type="NCBI Taxonomy" id="3818"/>
    <lineage>
        <taxon>Eukaryota</taxon>
        <taxon>Viridiplantae</taxon>
        <taxon>Streptophyta</taxon>
        <taxon>Embryophyta</taxon>
        <taxon>Tracheophyta</taxon>
        <taxon>Spermatophyta</taxon>
        <taxon>Magnoliopsida</taxon>
        <taxon>eudicotyledons</taxon>
        <taxon>Gunneridae</taxon>
        <taxon>Pentapetalae</taxon>
        <taxon>rosids</taxon>
        <taxon>fabids</taxon>
        <taxon>Fabales</taxon>
        <taxon>Fabaceae</taxon>
        <taxon>Papilionoideae</taxon>
        <taxon>50 kb inversion clade</taxon>
        <taxon>dalbergioids sensu lato</taxon>
        <taxon>Dalbergieae</taxon>
        <taxon>Pterocarpus clade</taxon>
        <taxon>Arachis</taxon>
    </lineage>
</organism>
<proteinExistence type="predicted"/>
<evidence type="ECO:0000259" key="6">
    <source>
        <dbReference type="PROSITE" id="PS50966"/>
    </source>
</evidence>
<protein>
    <recommendedName>
        <fullName evidence="6">SWIM-type domain-containing protein</fullName>
    </recommendedName>
</protein>
<evidence type="ECO:0000313" key="8">
    <source>
        <dbReference type="Proteomes" id="UP000289738"/>
    </source>
</evidence>
<dbReference type="Proteomes" id="UP000289738">
    <property type="component" value="Chromosome B05"/>
</dbReference>
<keyword evidence="2 4" id="KW-0863">Zinc-finger</keyword>
<reference evidence="7 8" key="1">
    <citation type="submission" date="2019-01" db="EMBL/GenBank/DDBJ databases">
        <title>Sequencing of cultivated peanut Arachis hypogaea provides insights into genome evolution and oil improvement.</title>
        <authorList>
            <person name="Chen X."/>
        </authorList>
    </citation>
    <scope>NUCLEOTIDE SEQUENCE [LARGE SCALE GENOMIC DNA]</scope>
    <source>
        <strain evidence="8">cv. Fuhuasheng</strain>
        <tissue evidence="7">Leaves</tissue>
    </source>
</reference>
<name>A0A444Z9J5_ARAHY</name>
<evidence type="ECO:0000256" key="4">
    <source>
        <dbReference type="PROSITE-ProRule" id="PRU00325"/>
    </source>
</evidence>
<dbReference type="PROSITE" id="PS50966">
    <property type="entry name" value="ZF_SWIM"/>
    <property type="match status" value="1"/>
</dbReference>
<evidence type="ECO:0000313" key="7">
    <source>
        <dbReference type="EMBL" id="RYR10852.1"/>
    </source>
</evidence>
<evidence type="ECO:0000256" key="3">
    <source>
        <dbReference type="ARBA" id="ARBA00022833"/>
    </source>
</evidence>
<evidence type="ECO:0000256" key="2">
    <source>
        <dbReference type="ARBA" id="ARBA00022771"/>
    </source>
</evidence>
<comment type="caution">
    <text evidence="7">The sequence shown here is derived from an EMBL/GenBank/DDBJ whole genome shotgun (WGS) entry which is preliminary data.</text>
</comment>
<feature type="domain" description="SWIM-type" evidence="6">
    <location>
        <begin position="364"/>
        <end position="400"/>
    </location>
</feature>
<dbReference type="InterPro" id="IPR006564">
    <property type="entry name" value="Znf_PMZ"/>
</dbReference>
<dbReference type="PANTHER" id="PTHR47718:SF15">
    <property type="entry name" value="PROTEIN FAR1-RELATED SEQUENCE 5-LIKE"/>
    <property type="match status" value="1"/>
</dbReference>
<dbReference type="SMART" id="SM00575">
    <property type="entry name" value="ZnF_PMZ"/>
    <property type="match status" value="1"/>
</dbReference>
<accession>A0A444Z9J5</accession>
<feature type="compositionally biased region" description="Basic and acidic residues" evidence="5">
    <location>
        <begin position="509"/>
        <end position="519"/>
    </location>
</feature>